<dbReference type="PANTHER" id="PTHR33393">
    <property type="entry name" value="POLYGLUTAMINE SYNTHESIS ACCESSORY PROTEIN RV0574C-RELATED"/>
    <property type="match status" value="1"/>
</dbReference>
<evidence type="ECO:0000313" key="4">
    <source>
        <dbReference type="EMBL" id="KKI65457.1"/>
    </source>
</evidence>
<organism evidence="4 5">
    <name type="scientific">Staphylococcus cohnii subsp. cohnii</name>
    <dbReference type="NCBI Taxonomy" id="74704"/>
    <lineage>
        <taxon>Bacteria</taxon>
        <taxon>Bacillati</taxon>
        <taxon>Bacillota</taxon>
        <taxon>Bacilli</taxon>
        <taxon>Bacillales</taxon>
        <taxon>Staphylococcaceae</taxon>
        <taxon>Staphylococcus</taxon>
        <taxon>Staphylococcus cohnii species complex</taxon>
    </lineage>
</organism>
<keyword evidence="2" id="KW-1133">Transmembrane helix</keyword>
<dbReference type="InterPro" id="IPR019079">
    <property type="entry name" value="Capsule_synth_CapA"/>
</dbReference>
<dbReference type="AlphaFoldDB" id="A0A0M2NZP9"/>
<comment type="similarity">
    <text evidence="1">Belongs to the CapA family.</text>
</comment>
<evidence type="ECO:0000256" key="1">
    <source>
        <dbReference type="ARBA" id="ARBA00005662"/>
    </source>
</evidence>
<sequence length="356" mass="40305">MKQSKRFSIDERVLKWTKRHKRRNSIYTGLILIIALILLVFVLKHQDFEPVKAMNKGKDEIKLTYLGNVELNKHTRKNNINDTFSAVENMLKDSDYSTASLNLTKFSDDRKTNINKNLENVMFLKSLNIKSLNIINQVTDNITARDFSKAVEAQNGYNFLTGNGSNPINSKTVQQTVKGKKVANVSFTDVESDYTDPLKNTTSISLEPNIYVPLIKKLKEKNDYVVVNVDWGITDERSVTTRQKKYAHSLVDAGADVIVGHNTVVQEIENYKDASIFYSLGNVTSEGFLSKNKQGLAVQQNWNGKNSKFMITPIKSVGDKLTKSTPNKIEETKLLNNIKGDNINLKKENGGYTYEH</sequence>
<name>A0A0M2NZP9_STACC</name>
<dbReference type="Pfam" id="PF09587">
    <property type="entry name" value="PGA_cap"/>
    <property type="match status" value="1"/>
</dbReference>
<dbReference type="RefSeq" id="WP_019470030.1">
    <property type="nucleotide sequence ID" value="NZ_LAKJ01000002.1"/>
</dbReference>
<proteinExistence type="inferred from homology"/>
<evidence type="ECO:0000259" key="3">
    <source>
        <dbReference type="SMART" id="SM00854"/>
    </source>
</evidence>
<keyword evidence="2" id="KW-0812">Transmembrane</keyword>
<gene>
    <name evidence="4" type="ORF">UF66_1414</name>
</gene>
<feature type="transmembrane region" description="Helical" evidence="2">
    <location>
        <begin position="25"/>
        <end position="43"/>
    </location>
</feature>
<dbReference type="InterPro" id="IPR052169">
    <property type="entry name" value="CW_Biosynth-Accessory"/>
</dbReference>
<dbReference type="PATRIC" id="fig|74704.6.peg.1449"/>
<dbReference type="PANTHER" id="PTHR33393:SF13">
    <property type="entry name" value="PGA BIOSYNTHESIS PROTEIN CAPA"/>
    <property type="match status" value="1"/>
</dbReference>
<dbReference type="EMBL" id="LAKJ01000002">
    <property type="protein sequence ID" value="KKI65457.1"/>
    <property type="molecule type" value="Genomic_DNA"/>
</dbReference>
<evidence type="ECO:0000256" key="2">
    <source>
        <dbReference type="SAM" id="Phobius"/>
    </source>
</evidence>
<evidence type="ECO:0000313" key="5">
    <source>
        <dbReference type="Proteomes" id="UP000034455"/>
    </source>
</evidence>
<dbReference type="Proteomes" id="UP000034455">
    <property type="component" value="Unassembled WGS sequence"/>
</dbReference>
<keyword evidence="2" id="KW-0472">Membrane</keyword>
<dbReference type="SUPFAM" id="SSF56300">
    <property type="entry name" value="Metallo-dependent phosphatases"/>
    <property type="match status" value="1"/>
</dbReference>
<protein>
    <submittedName>
        <fullName evidence="4">Poly-gamma-glutamate synthase subunit PgsA/CapA</fullName>
    </submittedName>
</protein>
<comment type="caution">
    <text evidence="4">The sequence shown here is derived from an EMBL/GenBank/DDBJ whole genome shotgun (WGS) entry which is preliminary data.</text>
</comment>
<dbReference type="SMART" id="SM00854">
    <property type="entry name" value="PGA_cap"/>
    <property type="match status" value="1"/>
</dbReference>
<accession>A0A0M2NZP9</accession>
<dbReference type="InterPro" id="IPR029052">
    <property type="entry name" value="Metallo-depent_PP-like"/>
</dbReference>
<feature type="domain" description="Capsule synthesis protein CapA" evidence="3">
    <location>
        <begin position="62"/>
        <end position="287"/>
    </location>
</feature>
<reference evidence="4 5" key="1">
    <citation type="submission" date="2015-03" db="EMBL/GenBank/DDBJ databases">
        <title>Genome Assembly of Staphylococcus cohnii subsp. cohnii strain G22B2.</title>
        <authorList>
            <person name="Nair G."/>
            <person name="Kaur G."/>
            <person name="Khatri I."/>
            <person name="Singh N.K."/>
            <person name="Sathyabama S."/>
            <person name="Maurya S.K."/>
            <person name="Subramanian S."/>
            <person name="Agrewala J.N."/>
            <person name="Mayilraj S."/>
        </authorList>
    </citation>
    <scope>NUCLEOTIDE SEQUENCE [LARGE SCALE GENOMIC DNA]</scope>
    <source>
        <strain evidence="4 5">G22B2</strain>
    </source>
</reference>